<reference evidence="1" key="1">
    <citation type="submission" date="2018-05" db="EMBL/GenBank/DDBJ databases">
        <authorList>
            <person name="Lanie J.A."/>
            <person name="Ng W.-L."/>
            <person name="Kazmierczak K.M."/>
            <person name="Andrzejewski T.M."/>
            <person name="Davidsen T.M."/>
            <person name="Wayne K.J."/>
            <person name="Tettelin H."/>
            <person name="Glass J.I."/>
            <person name="Rusch D."/>
            <person name="Podicherti R."/>
            <person name="Tsui H.-C.T."/>
            <person name="Winkler M.E."/>
        </authorList>
    </citation>
    <scope>NUCLEOTIDE SEQUENCE</scope>
</reference>
<accession>A0A382TE71</accession>
<dbReference type="AlphaFoldDB" id="A0A382TE71"/>
<organism evidence="1">
    <name type="scientific">marine metagenome</name>
    <dbReference type="NCBI Taxonomy" id="408172"/>
    <lineage>
        <taxon>unclassified sequences</taxon>
        <taxon>metagenomes</taxon>
        <taxon>ecological metagenomes</taxon>
    </lineage>
</organism>
<gene>
    <name evidence="1" type="ORF">METZ01_LOCUS373190</name>
</gene>
<dbReference type="EMBL" id="UINC01135902">
    <property type="protein sequence ID" value="SVD20336.1"/>
    <property type="molecule type" value="Genomic_DNA"/>
</dbReference>
<evidence type="ECO:0000313" key="1">
    <source>
        <dbReference type="EMBL" id="SVD20336.1"/>
    </source>
</evidence>
<name>A0A382TE71_9ZZZZ</name>
<proteinExistence type="predicted"/>
<sequence>MSVYHPADGLTWFYKMSGPSDVVTAEKGAFMEFVQSIRFPKP</sequence>
<protein>
    <submittedName>
        <fullName evidence="1">Uncharacterized protein</fullName>
    </submittedName>
</protein>